<keyword evidence="8" id="KW-0413">Isomerase</keyword>
<feature type="domain" description="Heparinase II/III-like C-terminal" evidence="9">
    <location>
        <begin position="318"/>
        <end position="506"/>
    </location>
</feature>
<dbReference type="SUPFAM" id="SSF48230">
    <property type="entry name" value="Chondroitin AC/alginate lyase"/>
    <property type="match status" value="1"/>
</dbReference>
<evidence type="ECO:0000256" key="5">
    <source>
        <dbReference type="ARBA" id="ARBA00022989"/>
    </source>
</evidence>
<evidence type="ECO:0000259" key="9">
    <source>
        <dbReference type="Pfam" id="PF07940"/>
    </source>
</evidence>
<dbReference type="Proteomes" id="UP000019593">
    <property type="component" value="Chromosome"/>
</dbReference>
<dbReference type="InterPro" id="IPR008929">
    <property type="entry name" value="Chondroitin_lyas"/>
</dbReference>
<dbReference type="AlphaFoldDB" id="W8RR64"/>
<dbReference type="GO" id="GO:0030313">
    <property type="term" value="C:cell envelope"/>
    <property type="evidence" value="ECO:0007669"/>
    <property type="project" value="UniProtKB-SubCell"/>
</dbReference>
<dbReference type="EMBL" id="CP004372">
    <property type="protein sequence ID" value="AHM03573.1"/>
    <property type="molecule type" value="Genomic_DNA"/>
</dbReference>
<dbReference type="InterPro" id="IPR032518">
    <property type="entry name" value="HepII_N"/>
</dbReference>
<dbReference type="HOGENOM" id="CLU_021093_0_0_5"/>
<evidence type="ECO:0000313" key="11">
    <source>
        <dbReference type="EMBL" id="AHM03573.1"/>
    </source>
</evidence>
<organism evidence="11 12">
    <name type="scientific">Roseicyclus elongatus DSM 19469</name>
    <dbReference type="NCBI Taxonomy" id="1294273"/>
    <lineage>
        <taxon>Bacteria</taxon>
        <taxon>Pseudomonadati</taxon>
        <taxon>Pseudomonadota</taxon>
        <taxon>Alphaproteobacteria</taxon>
        <taxon>Rhodobacterales</taxon>
        <taxon>Roseobacteraceae</taxon>
        <taxon>Roseicyclus</taxon>
    </lineage>
</organism>
<gene>
    <name evidence="11" type="ORF">roselon_01182</name>
</gene>
<keyword evidence="6" id="KW-0472">Membrane</keyword>
<reference evidence="11 12" key="1">
    <citation type="submission" date="2013-03" db="EMBL/GenBank/DDBJ databases">
        <authorList>
            <person name="Fiebig A."/>
            <person name="Goeker M."/>
            <person name="Klenk H.-P.P."/>
        </authorList>
    </citation>
    <scope>NUCLEOTIDE SEQUENCE [LARGE SCALE GENOMIC DNA]</scope>
    <source>
        <strain evidence="12">DSM 19469</strain>
    </source>
</reference>
<comment type="subcellular location">
    <subcellularLocation>
        <location evidence="2">Cell envelope</location>
    </subcellularLocation>
    <subcellularLocation>
        <location evidence="1">Membrane</location>
        <topology evidence="1">Multi-pass membrane protein</topology>
    </subcellularLocation>
</comment>
<dbReference type="Gene3D" id="2.70.98.70">
    <property type="match status" value="1"/>
</dbReference>
<proteinExistence type="predicted"/>
<dbReference type="GO" id="GO:0016829">
    <property type="term" value="F:lyase activity"/>
    <property type="evidence" value="ECO:0007669"/>
    <property type="project" value="InterPro"/>
</dbReference>
<keyword evidence="7" id="KW-0325">Glycoprotein</keyword>
<keyword evidence="12" id="KW-1185">Reference proteome</keyword>
<dbReference type="Gene3D" id="1.50.10.100">
    <property type="entry name" value="Chondroitin AC/alginate lyase"/>
    <property type="match status" value="1"/>
</dbReference>
<evidence type="ECO:0000256" key="1">
    <source>
        <dbReference type="ARBA" id="ARBA00004141"/>
    </source>
</evidence>
<dbReference type="KEGG" id="red:roselon_01182"/>
<evidence type="ECO:0000259" key="10">
    <source>
        <dbReference type="Pfam" id="PF16332"/>
    </source>
</evidence>
<evidence type="ECO:0000256" key="7">
    <source>
        <dbReference type="ARBA" id="ARBA00023180"/>
    </source>
</evidence>
<keyword evidence="4" id="KW-0732">Signal</keyword>
<dbReference type="InterPro" id="IPR052447">
    <property type="entry name" value="Dermatan-Sulfate_Isomerase"/>
</dbReference>
<dbReference type="PANTHER" id="PTHR15532:SF5">
    <property type="entry name" value="SULFOTRANSFERASE DOMAIN-CONTAINING PROTEIN"/>
    <property type="match status" value="1"/>
</dbReference>
<protein>
    <submittedName>
        <fullName evidence="11">Uncharacterized protein</fullName>
    </submittedName>
</protein>
<sequence>MRPWIDRDPIPEPLGYPDDLRVASIWRQTYIACQEVLYAIRHLSIAGRVAGDRDLVERAKTWLCHVAEWDTAGPTSHRYSDEWAFRICLALAWGYDWLHDMLDVEQRQKVQQALYLRTRDIAEHVIGSVTRNPYNSHAIRAVPAVLLPASLALLDDCDEARQWLDFAITFLATVYPPWGDRNGGYAEGPHYWMTAMAYLVDAATLLRAATGIDLFERPFLKETGDFPLYVRPPDTRRASFCDDTTLGDPPGLKMAQIMQQLAATTNNGAYQWFADKVRAQDEGSEDRYFNYGWWDLAFDEMVFRHEFNPTPPVAPRDLPALKWFKGIGWVAFQNKLHDPSQHVHFIFKSSPFGSLSHSHGDQNAFVLSAYGEDLAIQSGHYVAFNSAMHRNWRRQTISKNAILIDSQGQYAGRNKAACRAASGRIDGVETREDHVFLRGDAREAYAPNVPGLDRVAREVRILSNRYFLILDIIDASRPVSIDWLLHFNAPCVIDGTGFRYTGRKAGLTGRFLHPADGPIQVAQRTGFEGVDPAEIADKPESTCLIARFAPAKSHRIGVLLAPFPSQQSPALEAALTPIGDMLHFTLRDASGVDLALEIDPNAA</sequence>
<dbReference type="Pfam" id="PF07940">
    <property type="entry name" value="Hepar_II_III_C"/>
    <property type="match status" value="1"/>
</dbReference>
<accession>W8RR64</accession>
<feature type="domain" description="Heparinase II N-terminal" evidence="10">
    <location>
        <begin position="36"/>
        <end position="281"/>
    </location>
</feature>
<evidence type="ECO:0000256" key="3">
    <source>
        <dbReference type="ARBA" id="ARBA00022692"/>
    </source>
</evidence>
<dbReference type="STRING" id="1294273.roselon_01182"/>
<evidence type="ECO:0000313" key="12">
    <source>
        <dbReference type="Proteomes" id="UP000019593"/>
    </source>
</evidence>
<dbReference type="PANTHER" id="PTHR15532">
    <property type="match status" value="1"/>
</dbReference>
<evidence type="ECO:0000256" key="2">
    <source>
        <dbReference type="ARBA" id="ARBA00004196"/>
    </source>
</evidence>
<evidence type="ECO:0000256" key="4">
    <source>
        <dbReference type="ARBA" id="ARBA00022729"/>
    </source>
</evidence>
<dbReference type="PATRIC" id="fig|1294273.3.peg.1160"/>
<name>W8RR64_9RHOB</name>
<dbReference type="eggNOG" id="COG5652">
    <property type="taxonomic scope" value="Bacteria"/>
</dbReference>
<keyword evidence="5" id="KW-1133">Transmembrane helix</keyword>
<dbReference type="Pfam" id="PF16332">
    <property type="entry name" value="DUF4962"/>
    <property type="match status" value="1"/>
</dbReference>
<evidence type="ECO:0000256" key="8">
    <source>
        <dbReference type="ARBA" id="ARBA00023235"/>
    </source>
</evidence>
<dbReference type="GO" id="GO:0016020">
    <property type="term" value="C:membrane"/>
    <property type="evidence" value="ECO:0007669"/>
    <property type="project" value="UniProtKB-SubCell"/>
</dbReference>
<evidence type="ECO:0000256" key="6">
    <source>
        <dbReference type="ARBA" id="ARBA00023136"/>
    </source>
</evidence>
<keyword evidence="3" id="KW-0812">Transmembrane</keyword>
<dbReference type="GO" id="GO:0047757">
    <property type="term" value="F:chondroitin-glucuronate 5-epimerase activity"/>
    <property type="evidence" value="ECO:0007669"/>
    <property type="project" value="TreeGrafter"/>
</dbReference>
<dbReference type="InterPro" id="IPR012480">
    <property type="entry name" value="Hepar_II_III_C"/>
</dbReference>